<reference evidence="4 5" key="1">
    <citation type="submission" date="2012-10" db="EMBL/GenBank/DDBJ databases">
        <authorList>
            <person name="Zafar N."/>
            <person name="Inman J."/>
            <person name="Hall N."/>
            <person name="Lorenzi H."/>
            <person name="Caler E."/>
        </authorList>
    </citation>
    <scope>NUCLEOTIDE SEQUENCE [LARGE SCALE GENOMIC DNA]</scope>
    <source>
        <strain evidence="4 5">IP1</strain>
    </source>
</reference>
<organism evidence="4 5">
    <name type="scientific">Entamoeba invadens IP1</name>
    <dbReference type="NCBI Taxonomy" id="370355"/>
    <lineage>
        <taxon>Eukaryota</taxon>
        <taxon>Amoebozoa</taxon>
        <taxon>Evosea</taxon>
        <taxon>Archamoebae</taxon>
        <taxon>Mastigamoebida</taxon>
        <taxon>Entamoebidae</taxon>
        <taxon>Entamoeba</taxon>
    </lineage>
</organism>
<dbReference type="GeneID" id="14889956"/>
<dbReference type="KEGG" id="eiv:EIN_293960"/>
<dbReference type="GO" id="GO:0005576">
    <property type="term" value="C:extracellular region"/>
    <property type="evidence" value="ECO:0007669"/>
    <property type="project" value="TreeGrafter"/>
</dbReference>
<dbReference type="PANTHER" id="PTHR11240">
    <property type="entry name" value="RIBONUCLEASE T2"/>
    <property type="match status" value="1"/>
</dbReference>
<dbReference type="Gene3D" id="3.90.730.10">
    <property type="entry name" value="Ribonuclease T2-like"/>
    <property type="match status" value="1"/>
</dbReference>
<keyword evidence="5" id="KW-1185">Reference proteome</keyword>
<feature type="compositionally biased region" description="Pro residues" evidence="3">
    <location>
        <begin position="67"/>
        <end position="76"/>
    </location>
</feature>
<feature type="compositionally biased region" description="Basic and acidic residues" evidence="3">
    <location>
        <begin position="82"/>
        <end position="103"/>
    </location>
</feature>
<accession>L7FPC3</accession>
<dbReference type="PANTHER" id="PTHR11240:SF22">
    <property type="entry name" value="RIBONUCLEASE T2"/>
    <property type="match status" value="1"/>
</dbReference>
<proteinExistence type="inferred from homology"/>
<dbReference type="Pfam" id="PF00445">
    <property type="entry name" value="Ribonuclease_T2"/>
    <property type="match status" value="1"/>
</dbReference>
<evidence type="ECO:0000313" key="5">
    <source>
        <dbReference type="Proteomes" id="UP000014680"/>
    </source>
</evidence>
<dbReference type="PROSITE" id="PS00531">
    <property type="entry name" value="RNASE_T2_2"/>
    <property type="match status" value="1"/>
</dbReference>
<dbReference type="VEuPathDB" id="AmoebaDB:EIN_293960"/>
<feature type="region of interest" description="Disordered" evidence="3">
    <location>
        <begin position="9"/>
        <end position="109"/>
    </location>
</feature>
<dbReference type="EMBL" id="KB206482">
    <property type="protein sequence ID" value="ELP90956.1"/>
    <property type="molecule type" value="Genomic_DNA"/>
</dbReference>
<dbReference type="AlphaFoldDB" id="L7FPC3"/>
<gene>
    <name evidence="4" type="ORF">EIN_293960</name>
</gene>
<protein>
    <submittedName>
        <fullName evidence="4">Ribonuclease 3, putative</fullName>
    </submittedName>
</protein>
<comment type="similarity">
    <text evidence="1 2">Belongs to the RNase T2 family.</text>
</comment>
<name>L7FPC3_ENTIV</name>
<dbReference type="InterPro" id="IPR001568">
    <property type="entry name" value="RNase_T2-like"/>
</dbReference>
<evidence type="ECO:0000256" key="3">
    <source>
        <dbReference type="SAM" id="MobiDB-lite"/>
    </source>
</evidence>
<dbReference type="InterPro" id="IPR033130">
    <property type="entry name" value="RNase_T2_His_AS_2"/>
</dbReference>
<dbReference type="SUPFAM" id="SSF55895">
    <property type="entry name" value="Ribonuclease Rh-like"/>
    <property type="match status" value="1"/>
</dbReference>
<dbReference type="GO" id="GO:0033897">
    <property type="term" value="F:ribonuclease T2 activity"/>
    <property type="evidence" value="ECO:0007669"/>
    <property type="project" value="InterPro"/>
</dbReference>
<evidence type="ECO:0000313" key="4">
    <source>
        <dbReference type="EMBL" id="ELP90956.1"/>
    </source>
</evidence>
<dbReference type="RefSeq" id="XP_004257727.1">
    <property type="nucleotide sequence ID" value="XM_004257679.1"/>
</dbReference>
<dbReference type="GO" id="GO:0003723">
    <property type="term" value="F:RNA binding"/>
    <property type="evidence" value="ECO:0007669"/>
    <property type="project" value="InterPro"/>
</dbReference>
<dbReference type="GO" id="GO:0006401">
    <property type="term" value="P:RNA catabolic process"/>
    <property type="evidence" value="ECO:0007669"/>
    <property type="project" value="TreeGrafter"/>
</dbReference>
<evidence type="ECO:0000256" key="2">
    <source>
        <dbReference type="RuleBase" id="RU004328"/>
    </source>
</evidence>
<dbReference type="InterPro" id="IPR036430">
    <property type="entry name" value="RNase_T2-like_sf"/>
</dbReference>
<dbReference type="Proteomes" id="UP000014680">
    <property type="component" value="Unassembled WGS sequence"/>
</dbReference>
<sequence length="474" mass="56523">MLLILFITSTFGQPDSQDEDSENPNDFPSLKPLQETLPRYPRQPRNLPPRFRGREQRGGGRFQRPQPFEPKPPSFIPPRIQRQFEQHTETRQKEKEKEKEEQHFQTVSQQKFPPIYHEKSKIEVKSQHQITPQFQTKDLQRKIIPPLQLPSFPIPQSDPTTKFLHSASQQQVVRPKTIQTQTPIHQPSQIQQKETTEIKKKIFHKPILHTEHTFPLNPVPPEIIPIKELLKKLNSYNMCPTYKKSQRHDYMVYSEYWPGEKCSDDQCTFPKETEQLEEEFMIHGFWPHLHINRNLFCCLNWHGPENFENSLLMDKVLLKDIQKYWMSTSLCRFATYQWDKHGSCTFNVYRGPQGPKSYMKVTLFLHSTSQYWKLLKESPLHVETNKMYKLEDLKDVLKKKFGVEPSFVCRDQISVYEIKICYDIYKNPFNPKPINCGDRVYTYDKPRCDPYVLFKPFPPELKRKETMPRNECFY</sequence>
<evidence type="ECO:0000256" key="1">
    <source>
        <dbReference type="ARBA" id="ARBA00007469"/>
    </source>
</evidence>